<accession>A0A8S2ER45</accession>
<dbReference type="EMBL" id="CAJOBA010036533">
    <property type="protein sequence ID" value="CAF4024714.1"/>
    <property type="molecule type" value="Genomic_DNA"/>
</dbReference>
<evidence type="ECO:0000313" key="2">
    <source>
        <dbReference type="EMBL" id="CAF1216310.1"/>
    </source>
</evidence>
<dbReference type="GO" id="GO:0003676">
    <property type="term" value="F:nucleic acid binding"/>
    <property type="evidence" value="ECO:0007669"/>
    <property type="project" value="InterPro"/>
</dbReference>
<dbReference type="InterPro" id="IPR003165">
    <property type="entry name" value="Piwi"/>
</dbReference>
<dbReference type="Proteomes" id="UP000677228">
    <property type="component" value="Unassembled WGS sequence"/>
</dbReference>
<evidence type="ECO:0000259" key="1">
    <source>
        <dbReference type="PROSITE" id="PS50822"/>
    </source>
</evidence>
<dbReference type="Gene3D" id="3.40.50.2300">
    <property type="match status" value="1"/>
</dbReference>
<dbReference type="Pfam" id="PF02171">
    <property type="entry name" value="Piwi"/>
    <property type="match status" value="1"/>
</dbReference>
<protein>
    <recommendedName>
        <fullName evidence="1">Piwi domain-containing protein</fullName>
    </recommendedName>
</protein>
<organism evidence="2 4">
    <name type="scientific">Didymodactylos carnosus</name>
    <dbReference type="NCBI Taxonomy" id="1234261"/>
    <lineage>
        <taxon>Eukaryota</taxon>
        <taxon>Metazoa</taxon>
        <taxon>Spiralia</taxon>
        <taxon>Gnathifera</taxon>
        <taxon>Rotifera</taxon>
        <taxon>Eurotatoria</taxon>
        <taxon>Bdelloidea</taxon>
        <taxon>Philodinida</taxon>
        <taxon>Philodinidae</taxon>
        <taxon>Didymodactylos</taxon>
    </lineage>
</organism>
<reference evidence="2" key="1">
    <citation type="submission" date="2021-02" db="EMBL/GenBank/DDBJ databases">
        <authorList>
            <person name="Nowell W R."/>
        </authorList>
    </citation>
    <scope>NUCLEOTIDE SEQUENCE</scope>
</reference>
<dbReference type="EMBL" id="CAJNOK010014999">
    <property type="protein sequence ID" value="CAF1216310.1"/>
    <property type="molecule type" value="Genomic_DNA"/>
</dbReference>
<dbReference type="AlphaFoldDB" id="A0A8S2ER45"/>
<evidence type="ECO:0000313" key="3">
    <source>
        <dbReference type="EMBL" id="CAF4024714.1"/>
    </source>
</evidence>
<sequence length="75" mass="8428">MPTQCLLYDKLNEQSFKGGQNHEQMCENLLEKVNEKLGGINTRANPGSALKLKNLKADKYIFFGADVIHSTNCKQ</sequence>
<dbReference type="InterPro" id="IPR012337">
    <property type="entry name" value="RNaseH-like_sf"/>
</dbReference>
<feature type="domain" description="Piwi" evidence="1">
    <location>
        <begin position="1"/>
        <end position="75"/>
    </location>
</feature>
<dbReference type="Proteomes" id="UP000682733">
    <property type="component" value="Unassembled WGS sequence"/>
</dbReference>
<dbReference type="PROSITE" id="PS50822">
    <property type="entry name" value="PIWI"/>
    <property type="match status" value="1"/>
</dbReference>
<gene>
    <name evidence="2" type="ORF">OVA965_LOCUS24697</name>
    <name evidence="3" type="ORF">TMI583_LOCUS25416</name>
</gene>
<name>A0A8S2ER45_9BILA</name>
<dbReference type="SUPFAM" id="SSF53098">
    <property type="entry name" value="Ribonuclease H-like"/>
    <property type="match status" value="1"/>
</dbReference>
<evidence type="ECO:0000313" key="4">
    <source>
        <dbReference type="Proteomes" id="UP000677228"/>
    </source>
</evidence>
<comment type="caution">
    <text evidence="2">The sequence shown here is derived from an EMBL/GenBank/DDBJ whole genome shotgun (WGS) entry which is preliminary data.</text>
</comment>
<proteinExistence type="predicted"/>